<dbReference type="EMBL" id="CAJNDS010002069">
    <property type="protein sequence ID" value="CAE7303261.1"/>
    <property type="molecule type" value="Genomic_DNA"/>
</dbReference>
<organism evidence="1 2">
    <name type="scientific">Symbiodinium natans</name>
    <dbReference type="NCBI Taxonomy" id="878477"/>
    <lineage>
        <taxon>Eukaryota</taxon>
        <taxon>Sar</taxon>
        <taxon>Alveolata</taxon>
        <taxon>Dinophyceae</taxon>
        <taxon>Suessiales</taxon>
        <taxon>Symbiodiniaceae</taxon>
        <taxon>Symbiodinium</taxon>
    </lineage>
</organism>
<gene>
    <name evidence="1" type="ORF">SNAT2548_LOCUS15947</name>
</gene>
<dbReference type="OrthoDB" id="440704at2759"/>
<dbReference type="AlphaFoldDB" id="A0A812NTP9"/>
<accession>A0A812NTP9</accession>
<protein>
    <recommendedName>
        <fullName evidence="3">C3H1-type domain-containing protein</fullName>
    </recommendedName>
</protein>
<name>A0A812NTP9_9DINO</name>
<keyword evidence="2" id="KW-1185">Reference proteome</keyword>
<dbReference type="Proteomes" id="UP000604046">
    <property type="component" value="Unassembled WGS sequence"/>
</dbReference>
<comment type="caution">
    <text evidence="1">The sequence shown here is derived from an EMBL/GenBank/DDBJ whole genome shotgun (WGS) entry which is preliminary data.</text>
</comment>
<evidence type="ECO:0000313" key="2">
    <source>
        <dbReference type="Proteomes" id="UP000604046"/>
    </source>
</evidence>
<evidence type="ECO:0008006" key="3">
    <source>
        <dbReference type="Google" id="ProtNLM"/>
    </source>
</evidence>
<evidence type="ECO:0000313" key="1">
    <source>
        <dbReference type="EMBL" id="CAE7303261.1"/>
    </source>
</evidence>
<reference evidence="1" key="1">
    <citation type="submission" date="2021-02" db="EMBL/GenBank/DDBJ databases">
        <authorList>
            <person name="Dougan E. K."/>
            <person name="Rhodes N."/>
            <person name="Thang M."/>
            <person name="Chan C."/>
        </authorList>
    </citation>
    <scope>NUCLEOTIDE SEQUENCE</scope>
</reference>
<proteinExistence type="predicted"/>
<sequence length="264" mass="29330">MAAMTLEYLNTFIHVKEDTEEMEKGGKVRCHSSPPGSTRLLSFTMETAQEEDAMRSYVAALAERAANLAQPAQQQRDVSLAVSNNSAELEDVSPSPPVAQELRLSSSGSLGHPEACRRPCVYLILGHCASGEACAYCHMMHTGKWPKLDKKQRIMMQQCNQAQLLTLLLPFCRARAERFGFAREAAEILRVIEENSSSSPLTESFPWRDLRNLRKTLARMSFSSLLDLVAHQSKAAQTSPGDDRHDLAARLVDLLNALRCQLTL</sequence>